<evidence type="ECO:0000256" key="1">
    <source>
        <dbReference type="SAM" id="SignalP"/>
    </source>
</evidence>
<name>A0A1A9RWE5_9NEIS</name>
<dbReference type="RefSeq" id="WP_067593421.1">
    <property type="nucleotide sequence ID" value="NZ_LXSL01000028.1"/>
</dbReference>
<dbReference type="OrthoDB" id="8613711at2"/>
<dbReference type="AlphaFoldDB" id="A0A1A9RWE5"/>
<proteinExistence type="predicted"/>
<dbReference type="InterPro" id="IPR046576">
    <property type="entry name" value="DUF6636"/>
</dbReference>
<dbReference type="Pfam" id="PF20341">
    <property type="entry name" value="DUF6636"/>
    <property type="match status" value="1"/>
</dbReference>
<dbReference type="EMBL" id="LXSL01000028">
    <property type="protein sequence ID" value="OAM26602.1"/>
    <property type="molecule type" value="Genomic_DNA"/>
</dbReference>
<accession>A0A1A9RWE5</accession>
<evidence type="ECO:0000313" key="3">
    <source>
        <dbReference type="Proteomes" id="UP000077885"/>
    </source>
</evidence>
<dbReference type="STRING" id="1795827.A7P95_07455"/>
<keyword evidence="3" id="KW-1185">Reference proteome</keyword>
<feature type="signal peptide" evidence="1">
    <location>
        <begin position="1"/>
        <end position="18"/>
    </location>
</feature>
<keyword evidence="1" id="KW-0732">Signal</keyword>
<dbReference type="Proteomes" id="UP000077885">
    <property type="component" value="Unassembled WGS sequence"/>
</dbReference>
<comment type="caution">
    <text evidence="2">The sequence shown here is derived from an EMBL/GenBank/DDBJ whole genome shotgun (WGS) entry which is preliminary data.</text>
</comment>
<protein>
    <submittedName>
        <fullName evidence="2">Uncharacterized protein</fullName>
    </submittedName>
</protein>
<organism evidence="2 3">
    <name type="scientific">Eikenella longinqua</name>
    <dbReference type="NCBI Taxonomy" id="1795827"/>
    <lineage>
        <taxon>Bacteria</taxon>
        <taxon>Pseudomonadati</taxon>
        <taxon>Pseudomonadota</taxon>
        <taxon>Betaproteobacteria</taxon>
        <taxon>Neisseriales</taxon>
        <taxon>Neisseriaceae</taxon>
        <taxon>Eikenella</taxon>
    </lineage>
</organism>
<sequence>MRTLSLAALLLAAGTAHAELSYFQNANGQITYEYGGAYPQITCEVSHLAKPIPVTPEPRDCDTPKEPGQWSGSISLFRSGPTRLNCNRYNQHGSGSVVLTEGKSYIFFNQPNWQCTSQSGNMTCTNPEGHGFEISPNSLRRF</sequence>
<gene>
    <name evidence="2" type="ORF">A7P95_07455</name>
</gene>
<feature type="chain" id="PRO_5008396207" evidence="1">
    <location>
        <begin position="19"/>
        <end position="142"/>
    </location>
</feature>
<evidence type="ECO:0000313" key="2">
    <source>
        <dbReference type="EMBL" id="OAM26602.1"/>
    </source>
</evidence>
<reference evidence="3" key="1">
    <citation type="submission" date="2016-05" db="EMBL/GenBank/DDBJ databases">
        <title>Draft genome of Corynebacterium afermentans subsp. afermentans LCDC 88199T.</title>
        <authorList>
            <person name="Bernier A.-M."/>
            <person name="Bernard K."/>
        </authorList>
    </citation>
    <scope>NUCLEOTIDE SEQUENCE [LARGE SCALE GENOMIC DNA]</scope>
    <source>
        <strain evidence="3">NML02-A-017</strain>
    </source>
</reference>